<protein>
    <submittedName>
        <fullName evidence="1">Uncharacterized protein</fullName>
    </submittedName>
</protein>
<accession>A0A9X9PWX2</accession>
<name>A0A9X9PWX2_GULGU</name>
<dbReference type="EMBL" id="CYRY02005913">
    <property type="protein sequence ID" value="VCW70437.1"/>
    <property type="molecule type" value="Genomic_DNA"/>
</dbReference>
<organism evidence="1 2">
    <name type="scientific">Gulo gulo</name>
    <name type="common">Wolverine</name>
    <name type="synonym">Gluton</name>
    <dbReference type="NCBI Taxonomy" id="48420"/>
    <lineage>
        <taxon>Eukaryota</taxon>
        <taxon>Metazoa</taxon>
        <taxon>Chordata</taxon>
        <taxon>Craniata</taxon>
        <taxon>Vertebrata</taxon>
        <taxon>Euteleostomi</taxon>
        <taxon>Mammalia</taxon>
        <taxon>Eutheria</taxon>
        <taxon>Laurasiatheria</taxon>
        <taxon>Carnivora</taxon>
        <taxon>Caniformia</taxon>
        <taxon>Musteloidea</taxon>
        <taxon>Mustelidae</taxon>
        <taxon>Guloninae</taxon>
        <taxon>Gulo</taxon>
    </lineage>
</organism>
<proteinExistence type="predicted"/>
<comment type="caution">
    <text evidence="1">The sequence shown here is derived from an EMBL/GenBank/DDBJ whole genome shotgun (WGS) entry which is preliminary data.</text>
</comment>
<dbReference type="AlphaFoldDB" id="A0A9X9PWX2"/>
<keyword evidence="2" id="KW-1185">Reference proteome</keyword>
<evidence type="ECO:0000313" key="1">
    <source>
        <dbReference type="EMBL" id="VCW70437.1"/>
    </source>
</evidence>
<feature type="non-terminal residue" evidence="1">
    <location>
        <position position="59"/>
    </location>
</feature>
<evidence type="ECO:0000313" key="2">
    <source>
        <dbReference type="Proteomes" id="UP000269945"/>
    </source>
</evidence>
<reference evidence="1 2" key="1">
    <citation type="submission" date="2018-10" db="EMBL/GenBank/DDBJ databases">
        <authorList>
            <person name="Ekblom R."/>
            <person name="Jareborg N."/>
        </authorList>
    </citation>
    <scope>NUCLEOTIDE SEQUENCE [LARGE SCALE GENOMIC DNA]</scope>
    <source>
        <tissue evidence="1">Muscle</tissue>
    </source>
</reference>
<sequence>MGLLIPGQWSLEAGLRPPFPVTSDRTVFPSIPQFLAARSSPKKAPRGHLLRLDFHAEFK</sequence>
<gene>
    <name evidence="1" type="ORF">BN2614_LOCUS2</name>
</gene>
<dbReference type="Proteomes" id="UP000269945">
    <property type="component" value="Unassembled WGS sequence"/>
</dbReference>